<evidence type="ECO:0000256" key="1">
    <source>
        <dbReference type="SAM" id="SignalP"/>
    </source>
</evidence>
<dbReference type="RefSeq" id="WP_054256541.1">
    <property type="nucleotide sequence ID" value="NZ_CYIG01000020.1"/>
</dbReference>
<feature type="chain" id="PRO_5010217041" evidence="1">
    <location>
        <begin position="21"/>
        <end position="367"/>
    </location>
</feature>
<dbReference type="PROSITE" id="PS51257">
    <property type="entry name" value="PROKAR_LIPOPROTEIN"/>
    <property type="match status" value="1"/>
</dbReference>
<feature type="signal peptide" evidence="1">
    <location>
        <begin position="1"/>
        <end position="20"/>
    </location>
</feature>
<dbReference type="InterPro" id="IPR010653">
    <property type="entry name" value="NlpB/DapX"/>
</dbReference>
<gene>
    <name evidence="2" type="ORF">SAMN04489707_102020</name>
</gene>
<evidence type="ECO:0000313" key="2">
    <source>
        <dbReference type="EMBL" id="SFU77588.1"/>
    </source>
</evidence>
<evidence type="ECO:0000313" key="3">
    <source>
        <dbReference type="Proteomes" id="UP000183656"/>
    </source>
</evidence>
<accession>A0A1I7IXF1</accession>
<dbReference type="Pfam" id="PF06804">
    <property type="entry name" value="Lipoprotein_18"/>
    <property type="match status" value="1"/>
</dbReference>
<dbReference type="AlphaFoldDB" id="A0A1I7IXF1"/>
<dbReference type="OrthoDB" id="5291099at2"/>
<sequence>MNTTTRVGLLGVALALSACASSSFEGDKIDYKSAVKGSTLEVPPDLTQLARDSRYTTPDGVVSATAYQAGQDAKPTSPTAKTGAVSLGDVRIERDGNQRWLVVKRPTEALWDPVRTFWADSGFNLATENPDIGIMETDWAENRAKLPQDVIRQTIGKVFDSLYSTGERDKFRTRLERNANGDTEIYISHRGMVEVYSSERKDSTVWQPRPVDPELETEFLRRLMVKLGVSQEESKALASTPVQRPASARSVTLSGAPAIEMDEGFDRAWRRVGLSLDRTGFTVEDRDRSQGLYFVRYVDPGSTDKKEPGFFGKLFGSSSAATPPLKYRVQVRGESAKSTVMVLNATGAPDSSLNAARIIKVLADDLK</sequence>
<dbReference type="EMBL" id="FPBX01000020">
    <property type="protein sequence ID" value="SFU77588.1"/>
    <property type="molecule type" value="Genomic_DNA"/>
</dbReference>
<proteinExistence type="predicted"/>
<keyword evidence="1" id="KW-0732">Signal</keyword>
<dbReference type="STRING" id="343013.SAMN04489707_102020"/>
<dbReference type="InterPro" id="IPR042268">
    <property type="entry name" value="BamC_C"/>
</dbReference>
<reference evidence="2 3" key="1">
    <citation type="submission" date="2016-10" db="EMBL/GenBank/DDBJ databases">
        <authorList>
            <person name="de Groot N.N."/>
        </authorList>
    </citation>
    <scope>NUCLEOTIDE SEQUENCE [LARGE SCALE GENOMIC DNA]</scope>
    <source>
        <strain evidence="2 3">R-24608</strain>
    </source>
</reference>
<name>A0A1I7IXF1_9BURK</name>
<protein>
    <submittedName>
        <fullName evidence="2">Beta-barrel assembly machine subunit BamC</fullName>
    </submittedName>
</protein>
<dbReference type="Proteomes" id="UP000183656">
    <property type="component" value="Unassembled WGS sequence"/>
</dbReference>
<dbReference type="Gene3D" id="3.30.310.170">
    <property type="entry name" value="Outer membrane protein assembly factor BamC"/>
    <property type="match status" value="1"/>
</dbReference>
<keyword evidence="3" id="KW-1185">Reference proteome</keyword>
<organism evidence="2 3">
    <name type="scientific">Paenacidovorax caeni</name>
    <dbReference type="NCBI Taxonomy" id="343013"/>
    <lineage>
        <taxon>Bacteria</taxon>
        <taxon>Pseudomonadati</taxon>
        <taxon>Pseudomonadota</taxon>
        <taxon>Betaproteobacteria</taxon>
        <taxon>Burkholderiales</taxon>
        <taxon>Comamonadaceae</taxon>
        <taxon>Paenacidovorax</taxon>
    </lineage>
</organism>